<dbReference type="PROSITE" id="PS51304">
    <property type="entry name" value="GALECTIN"/>
    <property type="match status" value="1"/>
</dbReference>
<protein>
    <submittedName>
        <fullName evidence="4">Galectin domain-containing protein</fullName>
    </submittedName>
</protein>
<accession>A0A183C5C7</accession>
<evidence type="ECO:0000256" key="1">
    <source>
        <dbReference type="ARBA" id="ARBA00022734"/>
    </source>
</evidence>
<keyword evidence="1" id="KW-0430">Lectin</keyword>
<dbReference type="Proteomes" id="UP000050741">
    <property type="component" value="Unassembled WGS sequence"/>
</dbReference>
<name>A0A183C5C7_GLOPA</name>
<dbReference type="GO" id="GO:0030246">
    <property type="term" value="F:carbohydrate binding"/>
    <property type="evidence" value="ECO:0007669"/>
    <property type="project" value="UniProtKB-KW"/>
</dbReference>
<sequence>MQMNRNKAQNKNELKLTSFTVHGNKASNVQTITIPSAVFVHKLLEVNINVFSKYYTFMMNGEKLPKNGAAKLPVWATNYVRVEGDDVKLLGIPNVSVPTNANKDKSNITVKLNTLLNYGDNITINAHILRPAHFSILLMHESLEWDRQIGDVVLEVAFDFATSGDNKNSSAQCKSFLHANNKMKKFNKKVHNLNYHGQDFEISIISNAEDFLVQIGDVDFNLTCPYQRPNNDKESKAFPPWAVDHIRVEGNVQVRELSILHAPPSSELAIKKINGTLRTSDRININVIVPEELKTGDFNVTVRLLNEALAWHKIVGKTVMKMSFKGQKEKLYFERFDNGVQNKYNRNFTQLGLVVPLNLTNLDFEILVTDAGFDVTVNNNKTNSCTYNGGLPKWAVKYITVEHGHNNTNLKLAINCPEERCIELNNGTEKYL</sequence>
<dbReference type="InterPro" id="IPR001079">
    <property type="entry name" value="Galectin_CRD"/>
</dbReference>
<reference evidence="4" key="3">
    <citation type="submission" date="2016-06" db="UniProtKB">
        <authorList>
            <consortium name="WormBaseParasite"/>
        </authorList>
    </citation>
    <scope>IDENTIFICATION</scope>
</reference>
<feature type="domain" description="Galectin" evidence="2">
    <location>
        <begin position="108"/>
        <end position="260"/>
    </location>
</feature>
<evidence type="ECO:0000313" key="3">
    <source>
        <dbReference type="Proteomes" id="UP000050741"/>
    </source>
</evidence>
<reference evidence="3" key="2">
    <citation type="submission" date="2014-05" db="EMBL/GenBank/DDBJ databases">
        <title>The genome and life-stage specific transcriptomes of Globodera pallida elucidate key aspects of plant parasitism by a cyst nematode.</title>
        <authorList>
            <person name="Cotton J.A."/>
            <person name="Lilley C.J."/>
            <person name="Jones L.M."/>
            <person name="Kikuchi T."/>
            <person name="Reid A.J."/>
            <person name="Thorpe P."/>
            <person name="Tsai I.J."/>
            <person name="Beasley H."/>
            <person name="Blok V."/>
            <person name="Cock P.J.A."/>
            <person name="Van den Akker S.E."/>
            <person name="Holroyd N."/>
            <person name="Hunt M."/>
            <person name="Mantelin S."/>
            <person name="Naghra H."/>
            <person name="Pain A."/>
            <person name="Palomares-Rius J.E."/>
            <person name="Zarowiecki M."/>
            <person name="Berriman M."/>
            <person name="Jones J.T."/>
            <person name="Urwin P.E."/>
        </authorList>
    </citation>
    <scope>NUCLEOTIDE SEQUENCE [LARGE SCALE GENOMIC DNA]</scope>
    <source>
        <strain evidence="3">Lindley</strain>
    </source>
</reference>
<organism evidence="3 4">
    <name type="scientific">Globodera pallida</name>
    <name type="common">Potato cyst nematode worm</name>
    <name type="synonym">Heterodera pallida</name>
    <dbReference type="NCBI Taxonomy" id="36090"/>
    <lineage>
        <taxon>Eukaryota</taxon>
        <taxon>Metazoa</taxon>
        <taxon>Ecdysozoa</taxon>
        <taxon>Nematoda</taxon>
        <taxon>Chromadorea</taxon>
        <taxon>Rhabditida</taxon>
        <taxon>Tylenchina</taxon>
        <taxon>Tylenchomorpha</taxon>
        <taxon>Tylenchoidea</taxon>
        <taxon>Heteroderidae</taxon>
        <taxon>Heteroderinae</taxon>
        <taxon>Globodera</taxon>
    </lineage>
</organism>
<dbReference type="Gene3D" id="2.60.120.200">
    <property type="match status" value="1"/>
</dbReference>
<dbReference type="WBParaSite" id="GPLIN_000807200">
    <property type="protein sequence ID" value="GPLIN_000807200"/>
    <property type="gene ID" value="GPLIN_000807200"/>
</dbReference>
<evidence type="ECO:0000259" key="2">
    <source>
        <dbReference type="PROSITE" id="PS51304"/>
    </source>
</evidence>
<proteinExistence type="predicted"/>
<reference evidence="3" key="1">
    <citation type="submission" date="2013-12" db="EMBL/GenBank/DDBJ databases">
        <authorList>
            <person name="Aslett M."/>
        </authorList>
    </citation>
    <scope>NUCLEOTIDE SEQUENCE [LARGE SCALE GENOMIC DNA]</scope>
    <source>
        <strain evidence="3">Lindley</strain>
    </source>
</reference>
<keyword evidence="3" id="KW-1185">Reference proteome</keyword>
<evidence type="ECO:0000313" key="4">
    <source>
        <dbReference type="WBParaSite" id="GPLIN_000807200"/>
    </source>
</evidence>
<dbReference type="AlphaFoldDB" id="A0A183C5C7"/>